<name>A0A6N8FHU7_9BACI</name>
<dbReference type="Pfam" id="PF13349">
    <property type="entry name" value="DUF4097"/>
    <property type="match status" value="1"/>
</dbReference>
<evidence type="ECO:0000259" key="1">
    <source>
        <dbReference type="Pfam" id="PF13349"/>
    </source>
</evidence>
<dbReference type="InterPro" id="IPR025164">
    <property type="entry name" value="Toastrack_DUF4097"/>
</dbReference>
<gene>
    <name evidence="2" type="ORF">GMD78_12750</name>
</gene>
<dbReference type="EMBL" id="WOCA01000010">
    <property type="protein sequence ID" value="MUK89242.1"/>
    <property type="molecule type" value="Genomic_DNA"/>
</dbReference>
<dbReference type="RefSeq" id="WP_155669220.1">
    <property type="nucleotide sequence ID" value="NZ_WOCA01000010.1"/>
</dbReference>
<organism evidence="2 3">
    <name type="scientific">Ornithinibacillus caprae</name>
    <dbReference type="NCBI Taxonomy" id="2678566"/>
    <lineage>
        <taxon>Bacteria</taxon>
        <taxon>Bacillati</taxon>
        <taxon>Bacillota</taxon>
        <taxon>Bacilli</taxon>
        <taxon>Bacillales</taxon>
        <taxon>Bacillaceae</taxon>
        <taxon>Ornithinibacillus</taxon>
    </lineage>
</organism>
<feature type="domain" description="DUF4097" evidence="1">
    <location>
        <begin position="48"/>
        <end position="176"/>
    </location>
</feature>
<evidence type="ECO:0000313" key="2">
    <source>
        <dbReference type="EMBL" id="MUK89242.1"/>
    </source>
</evidence>
<proteinExistence type="predicted"/>
<comment type="caution">
    <text evidence="2">The sequence shown here is derived from an EMBL/GenBank/DDBJ whole genome shotgun (WGS) entry which is preliminary data.</text>
</comment>
<sequence>MPKKKLLITIAVGLIIIGGVGSMLTFRTAFASEPITKEESFDDQDIININIESDNSSVEILPTNEKNTTVEFISSEGRNKKYNFKAEVENDSLYVELKEKRFFNFISFDFSFSGPSLKVYVPEKQYEALTIDVINGKINVNDLHVNHAEVESVNGAIQLRNMETNTTNVSSENGKILLQHVNGDISSNVTNGSINLVVDHLDRPMDLESVNGKISIQTDQEPTNATIDVEVVNGKVDILGNDSRHTVIGDGENLIKLQTVNGSIKVSK</sequence>
<evidence type="ECO:0000313" key="3">
    <source>
        <dbReference type="Proteomes" id="UP000469125"/>
    </source>
</evidence>
<keyword evidence="3" id="KW-1185">Reference proteome</keyword>
<reference evidence="2 3" key="1">
    <citation type="submission" date="2019-11" db="EMBL/GenBank/DDBJ databases">
        <authorList>
            <person name="Li X."/>
        </authorList>
    </citation>
    <scope>NUCLEOTIDE SEQUENCE [LARGE SCALE GENOMIC DNA]</scope>
    <source>
        <strain evidence="2 3">L9</strain>
    </source>
</reference>
<dbReference type="Proteomes" id="UP000469125">
    <property type="component" value="Unassembled WGS sequence"/>
</dbReference>
<protein>
    <submittedName>
        <fullName evidence="2">DUF4097 family beta strand repeat protein</fullName>
    </submittedName>
</protein>
<dbReference type="AlphaFoldDB" id="A0A6N8FHU7"/>
<accession>A0A6N8FHU7</accession>